<sequence>MADGSTSPARAHLAAVPDTSVTRTPPLPSETAPEPGDAPDLLAALDAGDEEAVRAWVRAHTPEPGSLVLYGLYLGAGVLGLVEWPSVLLAVLSQLVVDRRFGGVESLAAELRARVEGRPVAGAGV</sequence>
<feature type="transmembrane region" description="Helical" evidence="2">
    <location>
        <begin position="67"/>
        <end position="92"/>
    </location>
</feature>
<organism evidence="3 4">
    <name type="scientific">Actinomycetospora aeridis</name>
    <dbReference type="NCBI Taxonomy" id="3129231"/>
    <lineage>
        <taxon>Bacteria</taxon>
        <taxon>Bacillati</taxon>
        <taxon>Actinomycetota</taxon>
        <taxon>Actinomycetes</taxon>
        <taxon>Pseudonocardiales</taxon>
        <taxon>Pseudonocardiaceae</taxon>
        <taxon>Actinomycetospora</taxon>
    </lineage>
</organism>
<dbReference type="Proteomes" id="UP001370100">
    <property type="component" value="Unassembled WGS sequence"/>
</dbReference>
<evidence type="ECO:0000313" key="3">
    <source>
        <dbReference type="EMBL" id="MEJ2887069.1"/>
    </source>
</evidence>
<protein>
    <submittedName>
        <fullName evidence="3">Uncharacterized protein</fullName>
    </submittedName>
</protein>
<feature type="compositionally biased region" description="Low complexity" evidence="1">
    <location>
        <begin position="32"/>
        <end position="41"/>
    </location>
</feature>
<comment type="caution">
    <text evidence="3">The sequence shown here is derived from an EMBL/GenBank/DDBJ whole genome shotgun (WGS) entry which is preliminary data.</text>
</comment>
<dbReference type="EMBL" id="JBBEGL010000003">
    <property type="protein sequence ID" value="MEJ2887069.1"/>
    <property type="molecule type" value="Genomic_DNA"/>
</dbReference>
<accession>A0ABU8N540</accession>
<keyword evidence="2" id="KW-0812">Transmembrane</keyword>
<keyword evidence="2" id="KW-1133">Transmembrane helix</keyword>
<keyword evidence="2" id="KW-0472">Membrane</keyword>
<gene>
    <name evidence="3" type="ORF">WCD41_11490</name>
</gene>
<name>A0ABU8N540_9PSEU</name>
<evidence type="ECO:0000313" key="4">
    <source>
        <dbReference type="Proteomes" id="UP001370100"/>
    </source>
</evidence>
<proteinExistence type="predicted"/>
<reference evidence="3 4" key="1">
    <citation type="submission" date="2024-03" db="EMBL/GenBank/DDBJ databases">
        <title>Actinomycetospora sp. OC33-EN06, a novel actinomycete isolated from wild orchid (Aerides multiflora).</title>
        <authorList>
            <person name="Suriyachadkun C."/>
        </authorList>
    </citation>
    <scope>NUCLEOTIDE SEQUENCE [LARGE SCALE GENOMIC DNA]</scope>
    <source>
        <strain evidence="3 4">OC33-EN06</strain>
    </source>
</reference>
<feature type="region of interest" description="Disordered" evidence="1">
    <location>
        <begin position="1"/>
        <end position="41"/>
    </location>
</feature>
<evidence type="ECO:0000256" key="2">
    <source>
        <dbReference type="SAM" id="Phobius"/>
    </source>
</evidence>
<keyword evidence="4" id="KW-1185">Reference proteome</keyword>
<evidence type="ECO:0000256" key="1">
    <source>
        <dbReference type="SAM" id="MobiDB-lite"/>
    </source>
</evidence>
<dbReference type="RefSeq" id="WP_337713562.1">
    <property type="nucleotide sequence ID" value="NZ_JBBEGL010000003.1"/>
</dbReference>